<keyword evidence="8 10" id="KW-0479">Metal-binding</keyword>
<evidence type="ECO:0000256" key="3">
    <source>
        <dbReference type="ARBA" id="ARBA00001941"/>
    </source>
</evidence>
<dbReference type="GO" id="GO:0004750">
    <property type="term" value="F:D-ribulose-phosphate 3-epimerase activity"/>
    <property type="evidence" value="ECO:0007669"/>
    <property type="project" value="UniProtKB-UniRule"/>
</dbReference>
<feature type="binding site" evidence="10 13">
    <location>
        <position position="34"/>
    </location>
    <ligand>
        <name>a divalent metal cation</name>
        <dbReference type="ChEBI" id="CHEBI:60240"/>
    </ligand>
</feature>
<dbReference type="CDD" id="cd00429">
    <property type="entry name" value="RPE"/>
    <property type="match status" value="1"/>
</dbReference>
<dbReference type="InterPro" id="IPR000056">
    <property type="entry name" value="Ribul_P_3_epim-like"/>
</dbReference>
<comment type="similarity">
    <text evidence="6 10 11">Belongs to the ribulose-phosphate 3-epimerase family.</text>
</comment>
<feature type="binding site" evidence="10 13">
    <location>
        <position position="176"/>
    </location>
    <ligand>
        <name>a divalent metal cation</name>
        <dbReference type="ChEBI" id="CHEBI:60240"/>
    </ligand>
</feature>
<evidence type="ECO:0000256" key="7">
    <source>
        <dbReference type="ARBA" id="ARBA00013188"/>
    </source>
</evidence>
<evidence type="ECO:0000256" key="1">
    <source>
        <dbReference type="ARBA" id="ARBA00001782"/>
    </source>
</evidence>
<comment type="cofactor">
    <cofactor evidence="3">
        <name>Co(2+)</name>
        <dbReference type="ChEBI" id="CHEBI:48828"/>
    </cofactor>
</comment>
<evidence type="ECO:0000256" key="13">
    <source>
        <dbReference type="PIRSR" id="PIRSR001461-2"/>
    </source>
</evidence>
<comment type="caution">
    <text evidence="15">The sequence shown here is derived from an EMBL/GenBank/DDBJ whole genome shotgun (WGS) entry which is preliminary data.</text>
</comment>
<dbReference type="InterPro" id="IPR013785">
    <property type="entry name" value="Aldolase_TIM"/>
</dbReference>
<comment type="function">
    <text evidence="10">Catalyzes the reversible epimerization of D-ribulose 5-phosphate to D-xylulose 5-phosphate.</text>
</comment>
<evidence type="ECO:0000256" key="2">
    <source>
        <dbReference type="ARBA" id="ARBA00001936"/>
    </source>
</evidence>
<feature type="binding site" evidence="10 14">
    <location>
        <begin position="143"/>
        <end position="146"/>
    </location>
    <ligand>
        <name>substrate</name>
    </ligand>
</feature>
<feature type="binding site" evidence="10 14">
    <location>
        <position position="67"/>
    </location>
    <ligand>
        <name>substrate</name>
    </ligand>
</feature>
<dbReference type="HAMAP" id="MF_02227">
    <property type="entry name" value="RPE"/>
    <property type="match status" value="1"/>
</dbReference>
<dbReference type="PROSITE" id="PS01086">
    <property type="entry name" value="RIBUL_P_3_EPIMER_2"/>
    <property type="match status" value="1"/>
</dbReference>
<evidence type="ECO:0000256" key="4">
    <source>
        <dbReference type="ARBA" id="ARBA00001947"/>
    </source>
</evidence>
<accession>A0A2T4TW03</accession>
<evidence type="ECO:0000256" key="10">
    <source>
        <dbReference type="HAMAP-Rule" id="MF_02227"/>
    </source>
</evidence>
<dbReference type="GO" id="GO:0006098">
    <property type="term" value="P:pentose-phosphate shunt"/>
    <property type="evidence" value="ECO:0007669"/>
    <property type="project" value="UniProtKB-UniRule"/>
</dbReference>
<organism evidence="15 16">
    <name type="scientific">Candidatus Methylomirabilis limnetica</name>
    <dbReference type="NCBI Taxonomy" id="2033718"/>
    <lineage>
        <taxon>Bacteria</taxon>
        <taxon>Candidatus Methylomirabilota</taxon>
        <taxon>Candidatus Methylomirabilia</taxon>
        <taxon>Candidatus Methylomirabilales</taxon>
        <taxon>Candidatus Methylomirabilaceae</taxon>
        <taxon>Candidatus Methylomirabilis</taxon>
    </lineage>
</organism>
<keyword evidence="13" id="KW-0170">Cobalt</keyword>
<keyword evidence="9 10" id="KW-0413">Isomerase</keyword>
<comment type="cofactor">
    <cofactor evidence="10 13">
        <name>a divalent metal cation</name>
        <dbReference type="ChEBI" id="CHEBI:60240"/>
    </cofactor>
    <text evidence="10 13">Binds 1 divalent metal cation per subunit.</text>
</comment>
<keyword evidence="16" id="KW-1185">Reference proteome</keyword>
<feature type="binding site" evidence="14">
    <location>
        <position position="178"/>
    </location>
    <ligand>
        <name>substrate</name>
    </ligand>
</feature>
<feature type="active site" description="Proton acceptor" evidence="10 12">
    <location>
        <position position="36"/>
    </location>
</feature>
<dbReference type="PIRSF" id="PIRSF001461">
    <property type="entry name" value="RPE"/>
    <property type="match status" value="1"/>
</dbReference>
<comment type="pathway">
    <text evidence="10">Carbohydrate degradation.</text>
</comment>
<dbReference type="EC" id="5.1.3.1" evidence="7 10"/>
<evidence type="ECO:0000256" key="5">
    <source>
        <dbReference type="ARBA" id="ARBA00001954"/>
    </source>
</evidence>
<dbReference type="GO" id="GO:0005737">
    <property type="term" value="C:cytoplasm"/>
    <property type="evidence" value="ECO:0007669"/>
    <property type="project" value="UniProtKB-ARBA"/>
</dbReference>
<proteinExistence type="inferred from homology"/>
<reference evidence="15 16" key="1">
    <citation type="submission" date="2017-09" db="EMBL/GenBank/DDBJ databases">
        <title>Bloom of a denitrifying methanotroph, Candidatus Methylomirabilis limnetica, in a deep stratified lake.</title>
        <authorList>
            <person name="Graf J.S."/>
            <person name="Marchant H.K."/>
            <person name="Tienken D."/>
            <person name="Hach P.F."/>
            <person name="Brand A."/>
            <person name="Schubert C.J."/>
            <person name="Kuypers M.M."/>
            <person name="Milucka J."/>
        </authorList>
    </citation>
    <scope>NUCLEOTIDE SEQUENCE [LARGE SCALE GENOMIC DNA]</scope>
    <source>
        <strain evidence="15 16">Zug</strain>
    </source>
</reference>
<dbReference type="InterPro" id="IPR026019">
    <property type="entry name" value="Ribul_P_3_epim"/>
</dbReference>
<name>A0A2T4TW03_9BACT</name>
<feature type="binding site" evidence="10 13">
    <location>
        <position position="36"/>
    </location>
    <ligand>
        <name>a divalent metal cation</name>
        <dbReference type="ChEBI" id="CHEBI:60240"/>
    </ligand>
</feature>
<keyword evidence="10 11" id="KW-0119">Carbohydrate metabolism</keyword>
<feature type="binding site" evidence="10 13">
    <location>
        <position position="67"/>
    </location>
    <ligand>
        <name>a divalent metal cation</name>
        <dbReference type="ChEBI" id="CHEBI:60240"/>
    </ligand>
</feature>
<dbReference type="Proteomes" id="UP000241436">
    <property type="component" value="Unassembled WGS sequence"/>
</dbReference>
<protein>
    <recommendedName>
        <fullName evidence="7 10">Ribulose-phosphate 3-epimerase</fullName>
        <ecNumber evidence="7 10">5.1.3.1</ecNumber>
    </recommendedName>
</protein>
<comment type="cofactor">
    <cofactor evidence="4">
        <name>Zn(2+)</name>
        <dbReference type="ChEBI" id="CHEBI:29105"/>
    </cofactor>
</comment>
<dbReference type="NCBIfam" id="TIGR01163">
    <property type="entry name" value="rpe"/>
    <property type="match status" value="1"/>
</dbReference>
<comment type="catalytic activity">
    <reaction evidence="1 10 11">
        <text>D-ribulose 5-phosphate = D-xylulose 5-phosphate</text>
        <dbReference type="Rhea" id="RHEA:13677"/>
        <dbReference type="ChEBI" id="CHEBI:57737"/>
        <dbReference type="ChEBI" id="CHEBI:58121"/>
        <dbReference type="EC" id="5.1.3.1"/>
    </reaction>
</comment>
<dbReference type="EMBL" id="NVQC01000027">
    <property type="protein sequence ID" value="PTL35268.1"/>
    <property type="molecule type" value="Genomic_DNA"/>
</dbReference>
<gene>
    <name evidence="10" type="primary">rpe</name>
    <name evidence="15" type="ORF">CLG94_10565</name>
</gene>
<keyword evidence="13" id="KW-0464">Manganese</keyword>
<evidence type="ECO:0000256" key="14">
    <source>
        <dbReference type="PIRSR" id="PIRSR001461-3"/>
    </source>
</evidence>
<dbReference type="AlphaFoldDB" id="A0A2T4TW03"/>
<reference evidence="16" key="2">
    <citation type="journal article" date="2018" name="Environ. Microbiol.">
        <title>Bloom of a denitrifying methanotroph, 'Candidatus Methylomirabilis limnetica', in a deep stratified lake.</title>
        <authorList>
            <person name="Graf J.S."/>
            <person name="Mayr M.J."/>
            <person name="Marchant H.K."/>
            <person name="Tienken D."/>
            <person name="Hach P.F."/>
            <person name="Brand A."/>
            <person name="Schubert C.J."/>
            <person name="Kuypers M.M."/>
            <person name="Milucka J."/>
        </authorList>
    </citation>
    <scope>NUCLEOTIDE SEQUENCE [LARGE SCALE GENOMIC DNA]</scope>
    <source>
        <strain evidence="16">Zug</strain>
    </source>
</reference>
<dbReference type="InterPro" id="IPR011060">
    <property type="entry name" value="RibuloseP-bd_barrel"/>
</dbReference>
<comment type="cofactor">
    <cofactor evidence="2">
        <name>Mn(2+)</name>
        <dbReference type="ChEBI" id="CHEBI:29035"/>
    </cofactor>
</comment>
<dbReference type="GO" id="GO:0046872">
    <property type="term" value="F:metal ion binding"/>
    <property type="evidence" value="ECO:0007669"/>
    <property type="project" value="UniProtKB-UniRule"/>
</dbReference>
<dbReference type="Gene3D" id="3.20.20.70">
    <property type="entry name" value="Aldolase class I"/>
    <property type="match status" value="1"/>
</dbReference>
<evidence type="ECO:0000256" key="6">
    <source>
        <dbReference type="ARBA" id="ARBA00009541"/>
    </source>
</evidence>
<evidence type="ECO:0000256" key="8">
    <source>
        <dbReference type="ARBA" id="ARBA00022723"/>
    </source>
</evidence>
<dbReference type="RefSeq" id="WP_107563372.1">
    <property type="nucleotide sequence ID" value="NZ_NVQC01000027.1"/>
</dbReference>
<dbReference type="FunFam" id="3.20.20.70:FF:000004">
    <property type="entry name" value="Ribulose-phosphate 3-epimerase"/>
    <property type="match status" value="1"/>
</dbReference>
<dbReference type="OrthoDB" id="1645589at2"/>
<evidence type="ECO:0000256" key="12">
    <source>
        <dbReference type="PIRSR" id="PIRSR001461-1"/>
    </source>
</evidence>
<evidence type="ECO:0000256" key="11">
    <source>
        <dbReference type="PIRNR" id="PIRNR001461"/>
    </source>
</evidence>
<feature type="binding site" evidence="10 14">
    <location>
        <position position="9"/>
    </location>
    <ligand>
        <name>substrate</name>
    </ligand>
</feature>
<dbReference type="GO" id="GO:0019323">
    <property type="term" value="P:pentose catabolic process"/>
    <property type="evidence" value="ECO:0007669"/>
    <property type="project" value="UniProtKB-UniRule"/>
</dbReference>
<sequence>MTTYKFAPSILSADFARLGEEVRAVDAAGADYIHVDVMDNHFVPNLTIGPAVVAAIRPHTQKLMDVHLMIEPVDAIIPDFAKSGADIITVHPEATRHLDRTIQLIKSLGCRAGVSLNPASPIAWLDYVLERLDLVLVMSVNPGFGGQSFIDYVLPKITAIRRRIDATGKAIDLEVDGGVKVENVRRIAEAGADTFVAGSAIFGTPDYAATMAQFRTALGGTRSGC</sequence>
<dbReference type="PROSITE" id="PS01085">
    <property type="entry name" value="RIBUL_P_3_EPIMER_1"/>
    <property type="match status" value="1"/>
</dbReference>
<dbReference type="SUPFAM" id="SSF51366">
    <property type="entry name" value="Ribulose-phoshate binding barrel"/>
    <property type="match status" value="1"/>
</dbReference>
<feature type="binding site" evidence="10">
    <location>
        <begin position="176"/>
        <end position="178"/>
    </location>
    <ligand>
        <name>substrate</name>
    </ligand>
</feature>
<dbReference type="NCBIfam" id="NF004076">
    <property type="entry name" value="PRK05581.1-4"/>
    <property type="match status" value="1"/>
</dbReference>
<comment type="cofactor">
    <cofactor evidence="5">
        <name>Fe(2+)</name>
        <dbReference type="ChEBI" id="CHEBI:29033"/>
    </cofactor>
</comment>
<evidence type="ECO:0000313" key="16">
    <source>
        <dbReference type="Proteomes" id="UP000241436"/>
    </source>
</evidence>
<dbReference type="PANTHER" id="PTHR11749">
    <property type="entry name" value="RIBULOSE-5-PHOSPHATE-3-EPIMERASE"/>
    <property type="match status" value="1"/>
</dbReference>
<evidence type="ECO:0000313" key="15">
    <source>
        <dbReference type="EMBL" id="PTL35268.1"/>
    </source>
</evidence>
<feature type="active site" description="Proton donor" evidence="10 12">
    <location>
        <position position="176"/>
    </location>
</feature>
<keyword evidence="13" id="KW-0862">Zinc</keyword>
<evidence type="ECO:0000256" key="9">
    <source>
        <dbReference type="ARBA" id="ARBA00023235"/>
    </source>
</evidence>
<dbReference type="Pfam" id="PF00834">
    <property type="entry name" value="Ribul_P_3_epim"/>
    <property type="match status" value="1"/>
</dbReference>
<feature type="binding site" evidence="10 14">
    <location>
        <begin position="198"/>
        <end position="199"/>
    </location>
    <ligand>
        <name>substrate</name>
    </ligand>
</feature>